<keyword evidence="21" id="KW-1185">Reference proteome</keyword>
<dbReference type="InterPro" id="IPR045864">
    <property type="entry name" value="aa-tRNA-synth_II/BPL/LPL"/>
</dbReference>
<dbReference type="PROSITE" id="PS50886">
    <property type="entry name" value="TRBD"/>
    <property type="match status" value="1"/>
</dbReference>
<keyword evidence="10 15" id="KW-0460">Magnesium</keyword>
<evidence type="ECO:0000256" key="4">
    <source>
        <dbReference type="ARBA" id="ARBA00022490"/>
    </source>
</evidence>
<dbReference type="Gene3D" id="3.30.70.380">
    <property type="entry name" value="Ferrodoxin-fold anticodon-binding domain"/>
    <property type="match status" value="1"/>
</dbReference>
<keyword evidence="5 16" id="KW-0820">tRNA-binding</keyword>
<keyword evidence="13 15" id="KW-0030">Aminoacyl-tRNA synthetase</keyword>
<comment type="similarity">
    <text evidence="2 15">Belongs to the phenylalanyl-tRNA synthetase beta subunit family. Type 1 subfamily.</text>
</comment>
<evidence type="ECO:0000256" key="5">
    <source>
        <dbReference type="ARBA" id="ARBA00022555"/>
    </source>
</evidence>
<dbReference type="FunFam" id="3.30.56.10:FF:000002">
    <property type="entry name" value="Phenylalanine--tRNA ligase beta subunit"/>
    <property type="match status" value="1"/>
</dbReference>
<dbReference type="InterPro" id="IPR036690">
    <property type="entry name" value="Fdx_antiC-bd_sf"/>
</dbReference>
<dbReference type="KEGG" id="psuw:WQ53_13760"/>
<dbReference type="SUPFAM" id="SSF56037">
    <property type="entry name" value="PheT/TilS domain"/>
    <property type="match status" value="1"/>
</dbReference>
<dbReference type="Proteomes" id="UP000033067">
    <property type="component" value="Chromosome"/>
</dbReference>
<dbReference type="PATRIC" id="fig|314722.6.peg.2987"/>
<dbReference type="Pfam" id="PF03483">
    <property type="entry name" value="B3_4"/>
    <property type="match status" value="1"/>
</dbReference>
<dbReference type="InterPro" id="IPR004532">
    <property type="entry name" value="Phe-tRNA-ligase_IIc_bsu_bact"/>
</dbReference>
<dbReference type="InterPro" id="IPR020825">
    <property type="entry name" value="Phe-tRNA_synthase-like_B3/B4"/>
</dbReference>
<accession>A0A0E3Z2W7</accession>
<keyword evidence="9 15" id="KW-0067">ATP-binding</keyword>
<dbReference type="EC" id="6.1.1.20" evidence="15"/>
<reference evidence="20 21" key="1">
    <citation type="journal article" date="2015" name="Genome Announc.">
        <title>Complete Genome Sequence of Pseudoxanthomonas suwonensis Strain J1, a Cellulose-Degrading Bacterium Isolated from Leaf- and Wood-Enriched Soil.</title>
        <authorList>
            <person name="Hou L."/>
            <person name="Jiang J."/>
            <person name="Xu Z."/>
            <person name="Zhou Y."/>
            <person name="Leung F.C."/>
        </authorList>
    </citation>
    <scope>NUCLEOTIDE SEQUENCE [LARGE SCALE GENOMIC DNA]</scope>
    <source>
        <strain evidence="20 21">J1</strain>
    </source>
</reference>
<proteinExistence type="inferred from homology"/>
<keyword evidence="7 15" id="KW-0479">Metal-binding</keyword>
<dbReference type="SUPFAM" id="SSF50249">
    <property type="entry name" value="Nucleic acid-binding proteins"/>
    <property type="match status" value="1"/>
</dbReference>
<dbReference type="OrthoDB" id="9805455at2"/>
<feature type="domain" description="B5" evidence="19">
    <location>
        <begin position="410"/>
        <end position="485"/>
    </location>
</feature>
<dbReference type="InterPro" id="IPR002547">
    <property type="entry name" value="tRNA-bd_dom"/>
</dbReference>
<sequence>MKFSENWLRSHVPTSANRDGLAATLTAIGLEVEEVTALGDGLTGVVVARIVEAARHPEADRLQVCQVDVGGDAPAPDRYLQIVCGAPNARPGLVAPLAMVGSSVGGIAIKAAKLRGVESNGMLCSARELGLDADASGLLELPADAPVGAQLADYLGLPDASIEIKLTPNRADCFSVRGIAYDVAAALASEVVPLDVAPVPAQGAAAMEVALEAGERVPRFAGRVIEGVDATAPTPVWMAERLRRAGVRPISFLVDVTQYVMLELGQPMHAFDRDKLEAPVVVRPARADERLKLLDGREAVLDGEFLVVSDSRGGRAARAVALGGIMGGEDTKVGDATRNVFLEAAHWIPSAIIGRSRRLGLHTDAGHRFERGVDPELPRMAVEYATRLILDVAGGVPGPLTEAALAEHLPRPTAIGLRRARVARVLGIEIADAEIERILRALGMQVAAAADGWQVTPPSRRFDIAIEEDLIEELARIHGYDRVPTTVPGGPARIAAPSEIRLAETDIRRQLVARDYLEAIGFAFVETALLDKWHSAAGTVPLANPLSAELAVMRPRLLPGLVDALARNAARQAGRVRLFELGRTFAEADPAQRAPGGPDPAPVETRRIAAVACGDAHAEQWGEATRRVDFHDIKGDLESLAAAAGAILEFRASAEPFGHPGRSADVHRIDLEGGPVRIGWIGQLHPRLQKALDLDVDVVAFELDLAPLERRALPRAEALSRFPAVRRDLAFVVGMDVAWAALAASARAAAGPVLRDLLLFDRYQGPGVESGCKSLAMGLILQDNARTLTDQDADAVVERVVAELGRHHGARIRG</sequence>
<dbReference type="SUPFAM" id="SSF54991">
    <property type="entry name" value="Anticodon-binding domain of PheRS"/>
    <property type="match status" value="1"/>
</dbReference>
<comment type="subcellular location">
    <subcellularLocation>
        <location evidence="1 15">Cytoplasm</location>
    </subcellularLocation>
</comment>
<dbReference type="Gene3D" id="3.50.40.10">
    <property type="entry name" value="Phenylalanyl-trna Synthetase, Chain B, domain 3"/>
    <property type="match status" value="1"/>
</dbReference>
<feature type="domain" description="TRNA-binding" evidence="17">
    <location>
        <begin position="39"/>
        <end position="152"/>
    </location>
</feature>
<dbReference type="GO" id="GO:0004826">
    <property type="term" value="F:phenylalanine-tRNA ligase activity"/>
    <property type="evidence" value="ECO:0007669"/>
    <property type="project" value="UniProtKB-UniRule"/>
</dbReference>
<dbReference type="NCBIfam" id="NF045760">
    <property type="entry name" value="YtpR"/>
    <property type="match status" value="1"/>
</dbReference>
<dbReference type="SMART" id="SM00874">
    <property type="entry name" value="B5"/>
    <property type="match status" value="1"/>
</dbReference>
<dbReference type="NCBIfam" id="TIGR00472">
    <property type="entry name" value="pheT_bact"/>
    <property type="match status" value="1"/>
</dbReference>
<dbReference type="PANTHER" id="PTHR10947:SF0">
    <property type="entry name" value="PHENYLALANINE--TRNA LIGASE BETA SUBUNIT"/>
    <property type="match status" value="1"/>
</dbReference>
<keyword evidence="8 15" id="KW-0547">Nucleotide-binding</keyword>
<gene>
    <name evidence="15" type="primary">pheT</name>
    <name evidence="20" type="ORF">WQ53_13760</name>
</gene>
<evidence type="ECO:0000313" key="21">
    <source>
        <dbReference type="Proteomes" id="UP000033067"/>
    </source>
</evidence>
<evidence type="ECO:0000259" key="17">
    <source>
        <dbReference type="PROSITE" id="PS50886"/>
    </source>
</evidence>
<dbReference type="InterPro" id="IPR005146">
    <property type="entry name" value="B3/B4_tRNA-bd"/>
</dbReference>
<dbReference type="Gene3D" id="2.40.50.140">
    <property type="entry name" value="Nucleic acid-binding proteins"/>
    <property type="match status" value="1"/>
</dbReference>
<comment type="catalytic activity">
    <reaction evidence="14 15">
        <text>tRNA(Phe) + L-phenylalanine + ATP = L-phenylalanyl-tRNA(Phe) + AMP + diphosphate + H(+)</text>
        <dbReference type="Rhea" id="RHEA:19413"/>
        <dbReference type="Rhea" id="RHEA-COMP:9668"/>
        <dbReference type="Rhea" id="RHEA-COMP:9699"/>
        <dbReference type="ChEBI" id="CHEBI:15378"/>
        <dbReference type="ChEBI" id="CHEBI:30616"/>
        <dbReference type="ChEBI" id="CHEBI:33019"/>
        <dbReference type="ChEBI" id="CHEBI:58095"/>
        <dbReference type="ChEBI" id="CHEBI:78442"/>
        <dbReference type="ChEBI" id="CHEBI:78531"/>
        <dbReference type="ChEBI" id="CHEBI:456215"/>
        <dbReference type="EC" id="6.1.1.20"/>
    </reaction>
</comment>
<feature type="binding site" evidence="15">
    <location>
        <position position="469"/>
    </location>
    <ligand>
        <name>Mg(2+)</name>
        <dbReference type="ChEBI" id="CHEBI:18420"/>
        <note>shared with alpha subunit</note>
    </ligand>
</feature>
<dbReference type="InterPro" id="IPR005121">
    <property type="entry name" value="Fdx_antiC-bd"/>
</dbReference>
<dbReference type="CDD" id="cd00769">
    <property type="entry name" value="PheRS_beta_core"/>
    <property type="match status" value="1"/>
</dbReference>
<dbReference type="SMART" id="SM00896">
    <property type="entry name" value="FDX-ACB"/>
    <property type="match status" value="1"/>
</dbReference>
<dbReference type="SUPFAM" id="SSF46955">
    <property type="entry name" value="Putative DNA-binding domain"/>
    <property type="match status" value="1"/>
</dbReference>
<dbReference type="HAMAP" id="MF_00283">
    <property type="entry name" value="Phe_tRNA_synth_beta1"/>
    <property type="match status" value="1"/>
</dbReference>
<feature type="binding site" evidence="15">
    <location>
        <position position="463"/>
    </location>
    <ligand>
        <name>Mg(2+)</name>
        <dbReference type="ChEBI" id="CHEBI:18420"/>
        <note>shared with alpha subunit</note>
    </ligand>
</feature>
<feature type="binding site" evidence="15">
    <location>
        <position position="473"/>
    </location>
    <ligand>
        <name>Mg(2+)</name>
        <dbReference type="ChEBI" id="CHEBI:18420"/>
        <note>shared with alpha subunit</note>
    </ligand>
</feature>
<dbReference type="FunFam" id="3.30.70.380:FF:000001">
    <property type="entry name" value="Phenylalanine--tRNA ligase beta subunit"/>
    <property type="match status" value="1"/>
</dbReference>
<dbReference type="GO" id="GO:0009328">
    <property type="term" value="C:phenylalanine-tRNA ligase complex"/>
    <property type="evidence" value="ECO:0007669"/>
    <property type="project" value="TreeGrafter"/>
</dbReference>
<dbReference type="PROSITE" id="PS51483">
    <property type="entry name" value="B5"/>
    <property type="match status" value="1"/>
</dbReference>
<dbReference type="GO" id="GO:0000287">
    <property type="term" value="F:magnesium ion binding"/>
    <property type="evidence" value="ECO:0007669"/>
    <property type="project" value="UniProtKB-UniRule"/>
</dbReference>
<evidence type="ECO:0000259" key="19">
    <source>
        <dbReference type="PROSITE" id="PS51483"/>
    </source>
</evidence>
<evidence type="ECO:0000256" key="12">
    <source>
        <dbReference type="ARBA" id="ARBA00022917"/>
    </source>
</evidence>
<dbReference type="PANTHER" id="PTHR10947">
    <property type="entry name" value="PHENYLALANYL-TRNA SYNTHETASE BETA CHAIN AND LEUCINE-RICH REPEAT-CONTAINING PROTEIN 47"/>
    <property type="match status" value="1"/>
</dbReference>
<dbReference type="GO" id="GO:0006432">
    <property type="term" value="P:phenylalanyl-tRNA aminoacylation"/>
    <property type="evidence" value="ECO:0007669"/>
    <property type="project" value="UniProtKB-UniRule"/>
</dbReference>
<name>A0A0E3Z2W7_9GAMM</name>
<comment type="subunit">
    <text evidence="3 15">Tetramer of two alpha and two beta subunits.</text>
</comment>
<dbReference type="Pfam" id="PF03484">
    <property type="entry name" value="B5"/>
    <property type="match status" value="1"/>
</dbReference>
<evidence type="ECO:0000256" key="10">
    <source>
        <dbReference type="ARBA" id="ARBA00022842"/>
    </source>
</evidence>
<evidence type="ECO:0000256" key="9">
    <source>
        <dbReference type="ARBA" id="ARBA00022840"/>
    </source>
</evidence>
<dbReference type="EMBL" id="CP011144">
    <property type="protein sequence ID" value="AKC87663.1"/>
    <property type="molecule type" value="Genomic_DNA"/>
</dbReference>
<dbReference type="InterPro" id="IPR041616">
    <property type="entry name" value="PheRS_beta_core"/>
</dbReference>
<organism evidence="20 21">
    <name type="scientific">Pseudoxanthomonas suwonensis</name>
    <dbReference type="NCBI Taxonomy" id="314722"/>
    <lineage>
        <taxon>Bacteria</taxon>
        <taxon>Pseudomonadati</taxon>
        <taxon>Pseudomonadota</taxon>
        <taxon>Gammaproteobacteria</taxon>
        <taxon>Lysobacterales</taxon>
        <taxon>Lysobacteraceae</taxon>
        <taxon>Pseudoxanthomonas</taxon>
    </lineage>
</organism>
<dbReference type="InterPro" id="IPR045060">
    <property type="entry name" value="Phe-tRNA-ligase_IIc_bsu"/>
</dbReference>
<evidence type="ECO:0000256" key="8">
    <source>
        <dbReference type="ARBA" id="ARBA00022741"/>
    </source>
</evidence>
<dbReference type="Gene3D" id="3.30.930.10">
    <property type="entry name" value="Bira Bifunctional Protein, Domain 2"/>
    <property type="match status" value="1"/>
</dbReference>
<evidence type="ECO:0000256" key="14">
    <source>
        <dbReference type="ARBA" id="ARBA00049255"/>
    </source>
</evidence>
<dbReference type="PROSITE" id="PS51447">
    <property type="entry name" value="FDX_ACB"/>
    <property type="match status" value="1"/>
</dbReference>
<dbReference type="GO" id="GO:0005524">
    <property type="term" value="F:ATP binding"/>
    <property type="evidence" value="ECO:0007669"/>
    <property type="project" value="UniProtKB-UniRule"/>
</dbReference>
<comment type="cofactor">
    <cofactor evidence="15">
        <name>Mg(2+)</name>
        <dbReference type="ChEBI" id="CHEBI:18420"/>
    </cofactor>
    <text evidence="15">Binds 2 magnesium ions per tetramer.</text>
</comment>
<evidence type="ECO:0000313" key="20">
    <source>
        <dbReference type="EMBL" id="AKC87663.1"/>
    </source>
</evidence>
<dbReference type="InterPro" id="IPR012340">
    <property type="entry name" value="NA-bd_OB-fold"/>
</dbReference>
<evidence type="ECO:0000256" key="15">
    <source>
        <dbReference type="HAMAP-Rule" id="MF_00283"/>
    </source>
</evidence>
<feature type="domain" description="FDX-ACB" evidence="18">
    <location>
        <begin position="720"/>
        <end position="813"/>
    </location>
</feature>
<keyword evidence="6 15" id="KW-0436">Ligase</keyword>
<protein>
    <recommendedName>
        <fullName evidence="15">Phenylalanine--tRNA ligase beta subunit</fullName>
        <ecNumber evidence="15">6.1.1.20</ecNumber>
    </recommendedName>
    <alternativeName>
        <fullName evidence="15">Phenylalanyl-tRNA synthetase beta subunit</fullName>
        <shortName evidence="15">PheRS</shortName>
    </alternativeName>
</protein>
<evidence type="ECO:0000256" key="7">
    <source>
        <dbReference type="ARBA" id="ARBA00022723"/>
    </source>
</evidence>
<dbReference type="SUPFAM" id="SSF55681">
    <property type="entry name" value="Class II aaRS and biotin synthetases"/>
    <property type="match status" value="1"/>
</dbReference>
<evidence type="ECO:0000256" key="3">
    <source>
        <dbReference type="ARBA" id="ARBA00011209"/>
    </source>
</evidence>
<keyword evidence="12 15" id="KW-0648">Protein biosynthesis</keyword>
<dbReference type="InterPro" id="IPR005147">
    <property type="entry name" value="tRNA_synthase_B5-dom"/>
</dbReference>
<evidence type="ECO:0000256" key="13">
    <source>
        <dbReference type="ARBA" id="ARBA00023146"/>
    </source>
</evidence>
<dbReference type="AlphaFoldDB" id="A0A0E3Z2W7"/>
<dbReference type="GO" id="GO:0000049">
    <property type="term" value="F:tRNA binding"/>
    <property type="evidence" value="ECO:0007669"/>
    <property type="project" value="UniProtKB-UniRule"/>
</dbReference>
<dbReference type="InterPro" id="IPR033714">
    <property type="entry name" value="tRNA_bind_bactPheRS"/>
</dbReference>
<evidence type="ECO:0000256" key="6">
    <source>
        <dbReference type="ARBA" id="ARBA00022598"/>
    </source>
</evidence>
<evidence type="ECO:0000256" key="11">
    <source>
        <dbReference type="ARBA" id="ARBA00022884"/>
    </source>
</evidence>
<evidence type="ECO:0000256" key="16">
    <source>
        <dbReference type="PROSITE-ProRule" id="PRU00209"/>
    </source>
</evidence>
<dbReference type="CDD" id="cd02796">
    <property type="entry name" value="tRNA_bind_bactPheRS"/>
    <property type="match status" value="1"/>
</dbReference>
<feature type="binding site" evidence="15">
    <location>
        <position position="472"/>
    </location>
    <ligand>
        <name>Mg(2+)</name>
        <dbReference type="ChEBI" id="CHEBI:18420"/>
        <note>shared with alpha subunit</note>
    </ligand>
</feature>
<dbReference type="InterPro" id="IPR009061">
    <property type="entry name" value="DNA-bd_dom_put_sf"/>
</dbReference>
<evidence type="ECO:0000256" key="1">
    <source>
        <dbReference type="ARBA" id="ARBA00004496"/>
    </source>
</evidence>
<evidence type="ECO:0000256" key="2">
    <source>
        <dbReference type="ARBA" id="ARBA00008653"/>
    </source>
</evidence>
<evidence type="ECO:0000259" key="18">
    <source>
        <dbReference type="PROSITE" id="PS51447"/>
    </source>
</evidence>
<keyword evidence="4 15" id="KW-0963">Cytoplasm</keyword>
<dbReference type="Gene3D" id="3.30.56.10">
    <property type="match status" value="2"/>
</dbReference>
<dbReference type="FunFam" id="2.40.50.140:FF:000045">
    <property type="entry name" value="Phenylalanine--tRNA ligase beta subunit"/>
    <property type="match status" value="1"/>
</dbReference>
<dbReference type="Pfam" id="PF17759">
    <property type="entry name" value="tRNA_synthFbeta"/>
    <property type="match status" value="1"/>
</dbReference>
<dbReference type="Pfam" id="PF01588">
    <property type="entry name" value="tRNA_bind"/>
    <property type="match status" value="1"/>
</dbReference>
<dbReference type="SMART" id="SM00873">
    <property type="entry name" value="B3_4"/>
    <property type="match status" value="1"/>
</dbReference>
<dbReference type="RefSeq" id="WP_052633271.1">
    <property type="nucleotide sequence ID" value="NZ_CP011144.1"/>
</dbReference>
<dbReference type="Pfam" id="PF03147">
    <property type="entry name" value="FDX-ACB"/>
    <property type="match status" value="1"/>
</dbReference>
<keyword evidence="11 16" id="KW-0694">RNA-binding</keyword>